<organism evidence="3 4">
    <name type="scientific">Cladophialophora chaetospira</name>
    <dbReference type="NCBI Taxonomy" id="386627"/>
    <lineage>
        <taxon>Eukaryota</taxon>
        <taxon>Fungi</taxon>
        <taxon>Dikarya</taxon>
        <taxon>Ascomycota</taxon>
        <taxon>Pezizomycotina</taxon>
        <taxon>Eurotiomycetes</taxon>
        <taxon>Chaetothyriomycetidae</taxon>
        <taxon>Chaetothyriales</taxon>
        <taxon>Herpotrichiellaceae</taxon>
        <taxon>Cladophialophora</taxon>
    </lineage>
</organism>
<gene>
    <name evidence="3" type="ORF">H2200_013369</name>
</gene>
<feature type="domain" description="Xylanolytic transcriptional activator regulatory" evidence="2">
    <location>
        <begin position="114"/>
        <end position="186"/>
    </location>
</feature>
<keyword evidence="1" id="KW-0539">Nucleus</keyword>
<dbReference type="GO" id="GO:0008270">
    <property type="term" value="F:zinc ion binding"/>
    <property type="evidence" value="ECO:0007669"/>
    <property type="project" value="InterPro"/>
</dbReference>
<dbReference type="Proteomes" id="UP001172673">
    <property type="component" value="Unassembled WGS sequence"/>
</dbReference>
<evidence type="ECO:0000256" key="1">
    <source>
        <dbReference type="ARBA" id="ARBA00023242"/>
    </source>
</evidence>
<evidence type="ECO:0000259" key="2">
    <source>
        <dbReference type="SMART" id="SM00906"/>
    </source>
</evidence>
<dbReference type="GO" id="GO:0003700">
    <property type="term" value="F:DNA-binding transcription factor activity"/>
    <property type="evidence" value="ECO:0007669"/>
    <property type="project" value="InterPro"/>
</dbReference>
<dbReference type="InterPro" id="IPR007219">
    <property type="entry name" value="XnlR_reg_dom"/>
</dbReference>
<sequence length="574" mass="64522">MDTYFQATHWFLFLLHEPSFRSRAAELLSTPTWENQDLGEVLLLLMVAAFGAQYYAQTDDNSRLSLDVPALQASFISAVRANLLQTLVIPQTSTVQICLLLGTYYIYHGSPNLAWSILGLAAKVAYSLSLHQDVDVVHDPITTQIRRRVWGHVKISDTFTAMIYGRPASVNQELSETKPPEDCDDTIIPFPLSADPAFIWGNKRISKVTFHLFRYQLYDIIAQALHSFQLLRLQHPLSTGNVTSLINQVGSLESSLNQWYDSLPPLYKTVNWERGKEPFQSTNLPPEQESLKHILKMQALLLQLTYDNAMILVHRPLLEYRIASDPTSKRRPGRYDPFSRSLDICFRAALRTSNISVSPFKNVYPSGFMSMHLLTAGVILCLLPTSEPFGKRAQEAKSGILRLIRSSKALAERSKIASQGHQLLATLMKAVLQSEFECALTSEDQVEDENVDAADILSNGTQPLGSTSTPQHNLGHAQQLAPQFQDDLLSDSIDMTTSGPFQTPHSDINFELNQDMNNAFDSLGRAMFSFQESENMPYSMESLWQPYIFDPLQNNSTDTMNRWEGAQNQAQLPG</sequence>
<dbReference type="GO" id="GO:0006351">
    <property type="term" value="P:DNA-templated transcription"/>
    <property type="evidence" value="ECO:0007669"/>
    <property type="project" value="InterPro"/>
</dbReference>
<dbReference type="SMART" id="SM00906">
    <property type="entry name" value="Fungal_trans"/>
    <property type="match status" value="1"/>
</dbReference>
<dbReference type="AlphaFoldDB" id="A0AA38WW64"/>
<dbReference type="PANTHER" id="PTHR46910">
    <property type="entry name" value="TRANSCRIPTION FACTOR PDR1"/>
    <property type="match status" value="1"/>
</dbReference>
<proteinExistence type="predicted"/>
<dbReference type="Pfam" id="PF04082">
    <property type="entry name" value="Fungal_trans"/>
    <property type="match status" value="1"/>
</dbReference>
<keyword evidence="4" id="KW-1185">Reference proteome</keyword>
<protein>
    <recommendedName>
        <fullName evidence="2">Xylanolytic transcriptional activator regulatory domain-containing protein</fullName>
    </recommendedName>
</protein>
<evidence type="ECO:0000313" key="3">
    <source>
        <dbReference type="EMBL" id="KAJ9602249.1"/>
    </source>
</evidence>
<dbReference type="EMBL" id="JAPDRK010000028">
    <property type="protein sequence ID" value="KAJ9602249.1"/>
    <property type="molecule type" value="Genomic_DNA"/>
</dbReference>
<dbReference type="GO" id="GO:0003677">
    <property type="term" value="F:DNA binding"/>
    <property type="evidence" value="ECO:0007669"/>
    <property type="project" value="InterPro"/>
</dbReference>
<accession>A0AA38WW64</accession>
<dbReference type="InterPro" id="IPR050987">
    <property type="entry name" value="AtrR-like"/>
</dbReference>
<name>A0AA38WW64_9EURO</name>
<comment type="caution">
    <text evidence="3">The sequence shown here is derived from an EMBL/GenBank/DDBJ whole genome shotgun (WGS) entry which is preliminary data.</text>
</comment>
<dbReference type="PANTHER" id="PTHR46910:SF17">
    <property type="entry name" value="SCFA-RELATED"/>
    <property type="match status" value="1"/>
</dbReference>
<dbReference type="CDD" id="cd12148">
    <property type="entry name" value="fungal_TF_MHR"/>
    <property type="match status" value="1"/>
</dbReference>
<evidence type="ECO:0000313" key="4">
    <source>
        <dbReference type="Proteomes" id="UP001172673"/>
    </source>
</evidence>
<reference evidence="3" key="1">
    <citation type="submission" date="2022-10" db="EMBL/GenBank/DDBJ databases">
        <title>Culturing micro-colonial fungi from biological soil crusts in the Mojave desert and describing Neophaeococcomyces mojavensis, and introducing the new genera and species Taxawa tesnikishii.</title>
        <authorList>
            <person name="Kurbessoian T."/>
            <person name="Stajich J.E."/>
        </authorList>
    </citation>
    <scope>NUCLEOTIDE SEQUENCE</scope>
    <source>
        <strain evidence="3">TK_41</strain>
    </source>
</reference>